<dbReference type="GO" id="GO:0015627">
    <property type="term" value="C:type II protein secretion system complex"/>
    <property type="evidence" value="ECO:0007669"/>
    <property type="project" value="InterPro"/>
</dbReference>
<protein>
    <recommendedName>
        <fullName evidence="3">Type II secretion system core protein G</fullName>
    </recommendedName>
</protein>
<evidence type="ECO:0000256" key="4">
    <source>
        <dbReference type="ARBA" id="ARBA00022475"/>
    </source>
</evidence>
<gene>
    <name evidence="12" type="ORF">B1991_16905</name>
</gene>
<keyword evidence="4" id="KW-1003">Cell membrane</keyword>
<dbReference type="Proteomes" id="UP000306317">
    <property type="component" value="Unassembled WGS sequence"/>
</dbReference>
<organism evidence="12 13">
    <name type="scientific">Rhodanobacter lindaniclasticus</name>
    <dbReference type="NCBI Taxonomy" id="75310"/>
    <lineage>
        <taxon>Bacteria</taxon>
        <taxon>Pseudomonadati</taxon>
        <taxon>Pseudomonadota</taxon>
        <taxon>Gammaproteobacteria</taxon>
        <taxon>Lysobacterales</taxon>
        <taxon>Rhodanobacteraceae</taxon>
        <taxon>Rhodanobacter</taxon>
    </lineage>
</organism>
<evidence type="ECO:0000256" key="8">
    <source>
        <dbReference type="ARBA" id="ARBA00022989"/>
    </source>
</evidence>
<dbReference type="InterPro" id="IPR010054">
    <property type="entry name" value="Type2_sec_GspG"/>
</dbReference>
<keyword evidence="13" id="KW-1185">Reference proteome</keyword>
<comment type="caution">
    <text evidence="12">The sequence shown here is derived from an EMBL/GenBank/DDBJ whole genome shotgun (WGS) entry which is preliminary data.</text>
</comment>
<dbReference type="SUPFAM" id="SSF54523">
    <property type="entry name" value="Pili subunits"/>
    <property type="match status" value="1"/>
</dbReference>
<evidence type="ECO:0000313" key="13">
    <source>
        <dbReference type="Proteomes" id="UP000306317"/>
    </source>
</evidence>
<feature type="domain" description="Type II secretion system protein GspG C-terminal" evidence="11">
    <location>
        <begin position="45"/>
        <end position="148"/>
    </location>
</feature>
<evidence type="ECO:0000256" key="5">
    <source>
        <dbReference type="ARBA" id="ARBA00022481"/>
    </source>
</evidence>
<dbReference type="PRINTS" id="PR00813">
    <property type="entry name" value="BCTERIALGSPG"/>
</dbReference>
<dbReference type="InterPro" id="IPR000983">
    <property type="entry name" value="Bac_GSPG_pilin"/>
</dbReference>
<keyword evidence="7 10" id="KW-0812">Transmembrane</keyword>
<keyword evidence="5" id="KW-0488">Methylation</keyword>
<dbReference type="InterPro" id="IPR012902">
    <property type="entry name" value="N_methyl_site"/>
</dbReference>
<dbReference type="InterPro" id="IPR013545">
    <property type="entry name" value="T2SS_protein-GspG_C"/>
</dbReference>
<proteinExistence type="inferred from homology"/>
<evidence type="ECO:0000256" key="7">
    <source>
        <dbReference type="ARBA" id="ARBA00022692"/>
    </source>
</evidence>
<keyword evidence="8 10" id="KW-1133">Transmembrane helix</keyword>
<evidence type="ECO:0000256" key="2">
    <source>
        <dbReference type="ARBA" id="ARBA00009984"/>
    </source>
</evidence>
<dbReference type="OrthoDB" id="9795612at2"/>
<feature type="transmembrane region" description="Helical" evidence="10">
    <location>
        <begin position="20"/>
        <end position="43"/>
    </location>
</feature>
<evidence type="ECO:0000259" key="11">
    <source>
        <dbReference type="Pfam" id="PF08334"/>
    </source>
</evidence>
<sequence>MATGIDTRDTRSRCVRARRAGGFTLLEMLAVIALIGIVAVAVITKVIPSFDKGKYKTGKIQLSTLSQDIDNYMLDNGTPPQQLVDLVKKPGNAPNWQGPYAKESQLKDPYGHDYGYQYPGQHGKYDLVFYGEDGKPGGDGLNADAGNWQ</sequence>
<evidence type="ECO:0000256" key="1">
    <source>
        <dbReference type="ARBA" id="ARBA00004377"/>
    </source>
</evidence>
<evidence type="ECO:0000256" key="3">
    <source>
        <dbReference type="ARBA" id="ARBA00020042"/>
    </source>
</evidence>
<dbReference type="Pfam" id="PF08334">
    <property type="entry name" value="T2SSG"/>
    <property type="match status" value="1"/>
</dbReference>
<dbReference type="InterPro" id="IPR045584">
    <property type="entry name" value="Pilin-like"/>
</dbReference>
<dbReference type="GO" id="GO:0005886">
    <property type="term" value="C:plasma membrane"/>
    <property type="evidence" value="ECO:0007669"/>
    <property type="project" value="UniProtKB-SubCell"/>
</dbReference>
<dbReference type="PROSITE" id="PS00409">
    <property type="entry name" value="PROKAR_NTER_METHYL"/>
    <property type="match status" value="1"/>
</dbReference>
<comment type="subcellular location">
    <subcellularLocation>
        <location evidence="1">Cell inner membrane</location>
        <topology evidence="1">Single-pass membrane protein</topology>
    </subcellularLocation>
</comment>
<dbReference type="GO" id="GO:0015628">
    <property type="term" value="P:protein secretion by the type II secretion system"/>
    <property type="evidence" value="ECO:0007669"/>
    <property type="project" value="InterPro"/>
</dbReference>
<evidence type="ECO:0000313" key="12">
    <source>
        <dbReference type="EMBL" id="THD04884.1"/>
    </source>
</evidence>
<reference evidence="12 13" key="1">
    <citation type="submission" date="2017-02" db="EMBL/GenBank/DDBJ databases">
        <title>Whole genome sequencing of Rhodanobacter lindaniclasticus DSM 17932.</title>
        <authorList>
            <person name="Kumar S."/>
            <person name="Patil P."/>
            <person name="Patil P.B."/>
        </authorList>
    </citation>
    <scope>NUCLEOTIDE SEQUENCE [LARGE SCALE GENOMIC DNA]</scope>
    <source>
        <strain evidence="12 13">DSM 17932</strain>
    </source>
</reference>
<dbReference type="Pfam" id="PF07963">
    <property type="entry name" value="N_methyl"/>
    <property type="match status" value="1"/>
</dbReference>
<evidence type="ECO:0000256" key="9">
    <source>
        <dbReference type="ARBA" id="ARBA00023136"/>
    </source>
</evidence>
<name>A0A4S3KAL1_9GAMM</name>
<dbReference type="RefSeq" id="WP_136259875.1">
    <property type="nucleotide sequence ID" value="NZ_MWIO01000068.1"/>
</dbReference>
<dbReference type="Gene3D" id="3.30.700.10">
    <property type="entry name" value="Glycoprotein, Type 4 Pilin"/>
    <property type="match status" value="1"/>
</dbReference>
<keyword evidence="9 10" id="KW-0472">Membrane</keyword>
<keyword evidence="6" id="KW-0997">Cell inner membrane</keyword>
<dbReference type="NCBIfam" id="TIGR01710">
    <property type="entry name" value="typeII_sec_gspG"/>
    <property type="match status" value="1"/>
</dbReference>
<evidence type="ECO:0000256" key="6">
    <source>
        <dbReference type="ARBA" id="ARBA00022519"/>
    </source>
</evidence>
<dbReference type="EMBL" id="MWIO01000068">
    <property type="protein sequence ID" value="THD04884.1"/>
    <property type="molecule type" value="Genomic_DNA"/>
</dbReference>
<evidence type="ECO:0000256" key="10">
    <source>
        <dbReference type="SAM" id="Phobius"/>
    </source>
</evidence>
<dbReference type="AlphaFoldDB" id="A0A4S3KAL1"/>
<accession>A0A4S3KAL1</accession>
<comment type="similarity">
    <text evidence="2">Belongs to the GSP G family.</text>
</comment>
<dbReference type="NCBIfam" id="TIGR02532">
    <property type="entry name" value="IV_pilin_GFxxxE"/>
    <property type="match status" value="1"/>
</dbReference>